<protein>
    <submittedName>
        <fullName evidence="2">Uncharacterized protein</fullName>
    </submittedName>
</protein>
<evidence type="ECO:0000313" key="3">
    <source>
        <dbReference type="Proteomes" id="UP000531916"/>
    </source>
</evidence>
<evidence type="ECO:0000256" key="1">
    <source>
        <dbReference type="SAM" id="MobiDB-lite"/>
    </source>
</evidence>
<sequence length="77" mass="8764">MCQTFKKSVLRTLPDTVNNPADLRRRVKQLARSVNVCASHRKQHHQKQGQNTARGFTWRSVGPVLTRHTATRSSSQP</sequence>
<dbReference type="AlphaFoldDB" id="A0A826Y4L5"/>
<accession>A0A826Y4L5</accession>
<name>A0A826Y4L5_ECOLX</name>
<organism evidence="2 3">
    <name type="scientific">Escherichia coli</name>
    <dbReference type="NCBI Taxonomy" id="562"/>
    <lineage>
        <taxon>Bacteria</taxon>
        <taxon>Pseudomonadati</taxon>
        <taxon>Pseudomonadota</taxon>
        <taxon>Gammaproteobacteria</taxon>
        <taxon>Enterobacterales</taxon>
        <taxon>Enterobacteriaceae</taxon>
        <taxon>Escherichia</taxon>
    </lineage>
</organism>
<comment type="caution">
    <text evidence="2">The sequence shown here is derived from an EMBL/GenBank/DDBJ whole genome shotgun (WGS) entry which is preliminary data.</text>
</comment>
<reference evidence="2 3" key="1">
    <citation type="submission" date="2019-04" db="EMBL/GenBank/DDBJ databases">
        <authorList>
            <consortium name="NARMS: The National Antimicrobial Resistance Monitoring System"/>
        </authorList>
    </citation>
    <scope>NUCLEOTIDE SEQUENCE [LARGE SCALE GENOMIC DNA]</scope>
    <source>
        <strain evidence="2 3">FSIS11919500</strain>
    </source>
</reference>
<dbReference type="EMBL" id="AASEPP010000028">
    <property type="protein sequence ID" value="EFC2247472.1"/>
    <property type="molecule type" value="Genomic_DNA"/>
</dbReference>
<evidence type="ECO:0000313" key="2">
    <source>
        <dbReference type="EMBL" id="EFC2247472.1"/>
    </source>
</evidence>
<feature type="region of interest" description="Disordered" evidence="1">
    <location>
        <begin position="38"/>
        <end position="77"/>
    </location>
</feature>
<dbReference type="Proteomes" id="UP000531916">
    <property type="component" value="Unassembled WGS sequence"/>
</dbReference>
<proteinExistence type="predicted"/>
<gene>
    <name evidence="2" type="ORF">E5H86_17000</name>
</gene>